<sequence length="508" mass="55796">MGGQLHLNNGNPQQDRENTCVSGYSRGKENFALSNFDDNNGNGYDFNDPDVGNVHFQTSEHYLHFQKLTPEAKVKYRDKWENTPRPSDILKENKKLPPSDLRYSFKDNKPSAEWDRDKVAVQMQINATKYAQSSSFRDSINKSIELGKSFNDGKGAAVIIEDTSTADHVETNWGTGPDGKGTNILGNTQTAFANMVANKQISTADRTPSLKSITSNPSSQSSYDQAKRQFQNGFQNTLINTRAKAAQARGIDPYYLRTDTSDLGGSLVRRAALNGTVQMTPMTSSTGFNQAPSNRIDQLSQKMHSTRQSANPISFGANNPLTFKTVPVSVATAGFQGLRDALKKQQIPVADNGHSLIDYYLSASSDNKSKMEAAHLLTGYAVKSVMGNLAVESRMSVVDNIGKSTAAIKHDAHALKIEFKSAREASEFARKLAEQGITSHTFPGQMKTPQGKNKNLIFLTQGDLEKIAEKSKLAEKTSAGMAYKTVTEDFQQSKYAKTQSNQMNRSVS</sequence>
<evidence type="ECO:0000313" key="2">
    <source>
        <dbReference type="EMBL" id="KTD16568.1"/>
    </source>
</evidence>
<organism evidence="2 3">
    <name type="scientific">Legionella jordanis</name>
    <dbReference type="NCBI Taxonomy" id="456"/>
    <lineage>
        <taxon>Bacteria</taxon>
        <taxon>Pseudomonadati</taxon>
        <taxon>Pseudomonadota</taxon>
        <taxon>Gammaproteobacteria</taxon>
        <taxon>Legionellales</taxon>
        <taxon>Legionellaceae</taxon>
        <taxon>Legionella</taxon>
    </lineage>
</organism>
<evidence type="ECO:0000313" key="3">
    <source>
        <dbReference type="Proteomes" id="UP000055035"/>
    </source>
</evidence>
<comment type="caution">
    <text evidence="2">The sequence shown here is derived from an EMBL/GenBank/DDBJ whole genome shotgun (WGS) entry which is preliminary data.</text>
</comment>
<feature type="region of interest" description="Disordered" evidence="1">
    <location>
        <begin position="203"/>
        <end position="225"/>
    </location>
</feature>
<dbReference type="SUPFAM" id="SSF143990">
    <property type="entry name" value="YbiA-like"/>
    <property type="match status" value="1"/>
</dbReference>
<dbReference type="EMBL" id="LNYJ01000011">
    <property type="protein sequence ID" value="KTD16568.1"/>
    <property type="molecule type" value="Genomic_DNA"/>
</dbReference>
<reference evidence="2 3" key="1">
    <citation type="submission" date="2015-11" db="EMBL/GenBank/DDBJ databases">
        <title>Genomic analysis of 38 Legionella species identifies large and diverse effector repertoires.</title>
        <authorList>
            <person name="Burstein D."/>
            <person name="Amaro F."/>
            <person name="Zusman T."/>
            <person name="Lifshitz Z."/>
            <person name="Cohen O."/>
            <person name="Gilbert J.A."/>
            <person name="Pupko T."/>
            <person name="Shuman H.A."/>
            <person name="Segal G."/>
        </authorList>
    </citation>
    <scope>NUCLEOTIDE SEQUENCE [LARGE SCALE GENOMIC DNA]</scope>
    <source>
        <strain evidence="2 3">BL-540</strain>
    </source>
</reference>
<dbReference type="Proteomes" id="UP000055035">
    <property type="component" value="Unassembled WGS sequence"/>
</dbReference>
<dbReference type="Gene3D" id="1.10.357.40">
    <property type="entry name" value="YbiA-like"/>
    <property type="match status" value="1"/>
</dbReference>
<keyword evidence="3" id="KW-1185">Reference proteome</keyword>
<dbReference type="STRING" id="456.Ljor_0874"/>
<name>A0A0W0V910_9GAMM</name>
<feature type="region of interest" description="Disordered" evidence="1">
    <location>
        <begin position="1"/>
        <end position="23"/>
    </location>
</feature>
<accession>A0A0W0V910</accession>
<feature type="compositionally biased region" description="Polar residues" evidence="1">
    <location>
        <begin position="1"/>
        <end position="13"/>
    </location>
</feature>
<dbReference type="OrthoDB" id="5638979at2"/>
<protein>
    <submittedName>
        <fullName evidence="2">Uncharacterized protein</fullName>
    </submittedName>
</protein>
<dbReference type="PATRIC" id="fig|456.5.peg.929"/>
<dbReference type="InterPro" id="IPR037238">
    <property type="entry name" value="YbiA-like_sf"/>
</dbReference>
<proteinExistence type="predicted"/>
<gene>
    <name evidence="2" type="ORF">Ljor_0874</name>
</gene>
<dbReference type="RefSeq" id="WP_058470410.1">
    <property type="nucleotide sequence ID" value="NZ_CAAAIC010000002.1"/>
</dbReference>
<dbReference type="AlphaFoldDB" id="A0A0W0V910"/>
<evidence type="ECO:0000256" key="1">
    <source>
        <dbReference type="SAM" id="MobiDB-lite"/>
    </source>
</evidence>